<evidence type="ECO:0000259" key="6">
    <source>
        <dbReference type="Pfam" id="PF09924"/>
    </source>
</evidence>
<keyword evidence="8" id="KW-1185">Reference proteome</keyword>
<dbReference type="EMBL" id="BAABIA010000006">
    <property type="protein sequence ID" value="GAA5143159.1"/>
    <property type="molecule type" value="Genomic_DNA"/>
</dbReference>
<dbReference type="InterPro" id="IPR051211">
    <property type="entry name" value="PG_lysyltransferase"/>
</dbReference>
<gene>
    <name evidence="7" type="ORF">GCM10023213_30340</name>
</gene>
<dbReference type="InterPro" id="IPR024320">
    <property type="entry name" value="LPG_synthase_C"/>
</dbReference>
<dbReference type="Proteomes" id="UP001499852">
    <property type="component" value="Unassembled WGS sequence"/>
</dbReference>
<keyword evidence="5" id="KW-0472">Membrane</keyword>
<comment type="caution">
    <text evidence="7">The sequence shown here is derived from an EMBL/GenBank/DDBJ whole genome shotgun (WGS) entry which is preliminary data.</text>
</comment>
<name>A0ABP9PAC9_9BACT</name>
<protein>
    <recommendedName>
        <fullName evidence="6">Phosphatidylglycerol lysyltransferase C-terminal domain-containing protein</fullName>
    </recommendedName>
</protein>
<reference evidence="8" key="1">
    <citation type="journal article" date="2019" name="Int. J. Syst. Evol. Microbiol.">
        <title>The Global Catalogue of Microorganisms (GCM) 10K type strain sequencing project: providing services to taxonomists for standard genome sequencing and annotation.</title>
        <authorList>
            <consortium name="The Broad Institute Genomics Platform"/>
            <consortium name="The Broad Institute Genome Sequencing Center for Infectious Disease"/>
            <person name="Wu L."/>
            <person name="Ma J."/>
        </authorList>
    </citation>
    <scope>NUCLEOTIDE SEQUENCE [LARGE SCALE GENOMIC DNA]</scope>
    <source>
        <strain evidence="8">JCM 18053</strain>
    </source>
</reference>
<evidence type="ECO:0000313" key="8">
    <source>
        <dbReference type="Proteomes" id="UP001499852"/>
    </source>
</evidence>
<sequence length="405" mass="46346">MISQEIGFSNIWPSVFAEKVYTYQPSPIMRSILGKESENFNHEEKWSLLSGHIKKHGCEALSYATLQHGMEYFVHELGYIAFITATHPVFARKPKRIALTDPVCAPEDLQPLIAAFLKEFPAAVFGVVSERCATVLRQMGFKVNCVGYEPELPVQTYNTQGNWKELDMIKRARNEAKREGIRIEEVDIAKVPLEQLNALSSKWLQGKKVNDREIWIYARRPVYQQEHDVRKFVAYDKEGIAIGYVFYDPMYRDGKVFGYSANTVRCDEARYGRLATAVHMVAMETFKTEGVEVLNLLLCPFTNLERGIYSDDLMTRWFFQVSQRFGGEIYNFKGLAFHKSKYRGFEKPVYYASNSTLPSNDVYLAFLTADIARSYFDTMKLLGIGIVKELFKGTPKKAAPVEKSA</sequence>
<dbReference type="Pfam" id="PF09924">
    <property type="entry name" value="LPG_synthase_C"/>
    <property type="match status" value="1"/>
</dbReference>
<accession>A0ABP9PAC9</accession>
<comment type="subcellular location">
    <subcellularLocation>
        <location evidence="1">Cell membrane</location>
        <topology evidence="1">Multi-pass membrane protein</topology>
    </subcellularLocation>
</comment>
<feature type="domain" description="Phosphatidylglycerol lysyltransferase C-terminal" evidence="6">
    <location>
        <begin position="56"/>
        <end position="352"/>
    </location>
</feature>
<dbReference type="PANTHER" id="PTHR34697">
    <property type="entry name" value="PHOSPHATIDYLGLYCEROL LYSYLTRANSFERASE"/>
    <property type="match status" value="1"/>
</dbReference>
<evidence type="ECO:0000313" key="7">
    <source>
        <dbReference type="EMBL" id="GAA5143159.1"/>
    </source>
</evidence>
<dbReference type="PANTHER" id="PTHR34697:SF2">
    <property type="entry name" value="PHOSPHATIDYLGLYCEROL LYSYLTRANSFERASE"/>
    <property type="match status" value="1"/>
</dbReference>
<evidence type="ECO:0000256" key="1">
    <source>
        <dbReference type="ARBA" id="ARBA00004651"/>
    </source>
</evidence>
<proteinExistence type="predicted"/>
<evidence type="ECO:0000256" key="5">
    <source>
        <dbReference type="ARBA" id="ARBA00023136"/>
    </source>
</evidence>
<evidence type="ECO:0000256" key="3">
    <source>
        <dbReference type="ARBA" id="ARBA00022692"/>
    </source>
</evidence>
<keyword evidence="3" id="KW-0812">Transmembrane</keyword>
<evidence type="ECO:0000256" key="4">
    <source>
        <dbReference type="ARBA" id="ARBA00022989"/>
    </source>
</evidence>
<keyword evidence="4" id="KW-1133">Transmembrane helix</keyword>
<organism evidence="7 8">
    <name type="scientific">Prosthecobacter algae</name>
    <dbReference type="NCBI Taxonomy" id="1144682"/>
    <lineage>
        <taxon>Bacteria</taxon>
        <taxon>Pseudomonadati</taxon>
        <taxon>Verrucomicrobiota</taxon>
        <taxon>Verrucomicrobiia</taxon>
        <taxon>Verrucomicrobiales</taxon>
        <taxon>Verrucomicrobiaceae</taxon>
        <taxon>Prosthecobacter</taxon>
    </lineage>
</organism>
<keyword evidence="2" id="KW-1003">Cell membrane</keyword>
<evidence type="ECO:0000256" key="2">
    <source>
        <dbReference type="ARBA" id="ARBA00022475"/>
    </source>
</evidence>